<keyword evidence="2" id="KW-1185">Reference proteome</keyword>
<evidence type="ECO:0000313" key="2">
    <source>
        <dbReference type="Proteomes" id="UP000652995"/>
    </source>
</evidence>
<dbReference type="Proteomes" id="UP000652995">
    <property type="component" value="Unassembled WGS sequence"/>
</dbReference>
<comment type="caution">
    <text evidence="1">The sequence shown here is derived from an EMBL/GenBank/DDBJ whole genome shotgun (WGS) entry which is preliminary data.</text>
</comment>
<protein>
    <submittedName>
        <fullName evidence="1">Uncharacterized protein</fullName>
    </submittedName>
</protein>
<name>A0ABQ1HMN4_9STAP</name>
<dbReference type="EMBL" id="BMCB01000002">
    <property type="protein sequence ID" value="GGA82029.1"/>
    <property type="molecule type" value="Genomic_DNA"/>
</dbReference>
<evidence type="ECO:0000313" key="1">
    <source>
        <dbReference type="EMBL" id="GGA82029.1"/>
    </source>
</evidence>
<sequence>MNEYDKGGVEEGEHFSTSYCFYSVNIQCLEGGKINNERTRLEKVRCLSDLSQVIQ</sequence>
<reference evidence="2" key="1">
    <citation type="journal article" date="2019" name="Int. J. Syst. Evol. Microbiol.">
        <title>The Global Catalogue of Microorganisms (GCM) 10K type strain sequencing project: providing services to taxonomists for standard genome sequencing and annotation.</title>
        <authorList>
            <consortium name="The Broad Institute Genomics Platform"/>
            <consortium name="The Broad Institute Genome Sequencing Center for Infectious Disease"/>
            <person name="Wu L."/>
            <person name="Ma J."/>
        </authorList>
    </citation>
    <scope>NUCLEOTIDE SEQUENCE [LARGE SCALE GENOMIC DNA]</scope>
    <source>
        <strain evidence="2">CCM 4175</strain>
    </source>
</reference>
<accession>A0ABQ1HMN4</accession>
<gene>
    <name evidence="1" type="ORF">GCM10007183_02740</name>
</gene>
<organism evidence="1 2">
    <name type="scientific">Staphylococcus muscae</name>
    <dbReference type="NCBI Taxonomy" id="1294"/>
    <lineage>
        <taxon>Bacteria</taxon>
        <taxon>Bacillati</taxon>
        <taxon>Bacillota</taxon>
        <taxon>Bacilli</taxon>
        <taxon>Bacillales</taxon>
        <taxon>Staphylococcaceae</taxon>
        <taxon>Staphylococcus</taxon>
    </lineage>
</organism>
<proteinExistence type="predicted"/>